<gene>
    <name evidence="1" type="ORF">LLEC1_02947</name>
</gene>
<accession>A0A179I992</accession>
<dbReference type="AlphaFoldDB" id="A0A179I992"/>
<dbReference type="Proteomes" id="UP000243081">
    <property type="component" value="Unassembled WGS sequence"/>
</dbReference>
<dbReference type="EMBL" id="LUKN01002843">
    <property type="protein sequence ID" value="OAQ98461.1"/>
    <property type="molecule type" value="Genomic_DNA"/>
</dbReference>
<proteinExistence type="predicted"/>
<evidence type="ECO:0000313" key="2">
    <source>
        <dbReference type="Proteomes" id="UP000243081"/>
    </source>
</evidence>
<protein>
    <submittedName>
        <fullName evidence="1">Uncharacterized protein</fullName>
    </submittedName>
</protein>
<comment type="caution">
    <text evidence="1">The sequence shown here is derived from an EMBL/GenBank/DDBJ whole genome shotgun (WGS) entry which is preliminary data.</text>
</comment>
<dbReference type="Gene3D" id="3.40.630.30">
    <property type="match status" value="1"/>
</dbReference>
<keyword evidence="2" id="KW-1185">Reference proteome</keyword>
<dbReference type="OrthoDB" id="2821191at2759"/>
<sequence length="240" mass="26464">MVQIGKFHIRDAGTSPIDLDAIMGSLDASVKHLASNGNGEQWGPKLFSEKDGYREDVGEDLKNSENYRLTGQGQATRTFIAEIEDANVEDGLPRRVDKNGVSWLPVGNLEISENNLGDYFTDMVDLRPYLEEAKSIEGGFLCIVFVMSDVRAGERAKGSGAAQVEYAKQYARERGMKALYLDCWVGGTQGLVRIHTNWRLFFRAAKNKAHLLARPSVQDVAVSTGQDKVSQVPRVEAAVI</sequence>
<reference evidence="1 2" key="1">
    <citation type="submission" date="2016-03" db="EMBL/GenBank/DDBJ databases">
        <title>Fine-scale spatial genetic structure of a fungal parasite of coffee scale insects.</title>
        <authorList>
            <person name="Jackson D."/>
            <person name="Zemenick K.A."/>
            <person name="Malloure B."/>
            <person name="Quandt C.A."/>
            <person name="James T.Y."/>
        </authorList>
    </citation>
    <scope>NUCLEOTIDE SEQUENCE [LARGE SCALE GENOMIC DNA]</scope>
    <source>
        <strain evidence="1 2">UM487</strain>
    </source>
</reference>
<name>A0A179I992_CORDF</name>
<organism evidence="1 2">
    <name type="scientific">Cordyceps confragosa</name>
    <name type="common">Lecanicillium lecanii</name>
    <dbReference type="NCBI Taxonomy" id="2714763"/>
    <lineage>
        <taxon>Eukaryota</taxon>
        <taxon>Fungi</taxon>
        <taxon>Dikarya</taxon>
        <taxon>Ascomycota</taxon>
        <taxon>Pezizomycotina</taxon>
        <taxon>Sordariomycetes</taxon>
        <taxon>Hypocreomycetidae</taxon>
        <taxon>Hypocreales</taxon>
        <taxon>Cordycipitaceae</taxon>
        <taxon>Akanthomyces</taxon>
    </lineage>
</organism>
<evidence type="ECO:0000313" key="1">
    <source>
        <dbReference type="EMBL" id="OAQ98461.1"/>
    </source>
</evidence>